<sequence length="429" mass="45123">MTAAAEIHPKTVRGVTRIVRNAKAASSLLATTSTAEKNAALGAIADALRSSTDRIVKANDADIAAGTGNGMSDALLDRLRLDADRIAAIADSVEDVIDLADPVGDVVVGRTLPNGIRLTQNRVPMGVIGAIYEARPNVTVDIAVLALKSGNASVLRGGSAAQNSNTEIISILRRAVESAGLPADSISGIDQYGREGAHVLMTARDYVDLLIPRGGADLINMVVQESIVPVIETGVGNVHMFIDSTATVKTSVDLVLNSKTHRPSVCNSLETLLVHEKAAKRVLPKILERLDGAGVIVHADSDVSALAPAGMKIRRVSRRDWAKEYLGLEIAIKLVSGIEEAIDHIRAYSSGHTEVIVTKDLDNADTFVTAIDAAAVGVNVSTRFTDGGELGFGAEVGISTQKLHARGPMGLEQLTTTKWVMMGNGQVRS</sequence>
<comment type="similarity">
    <text evidence="7">Belongs to the gamma-glutamyl phosphate reductase family.</text>
</comment>
<dbReference type="GO" id="GO:0004350">
    <property type="term" value="F:glutamate-5-semialdehyde dehydrogenase activity"/>
    <property type="evidence" value="ECO:0007669"/>
    <property type="project" value="UniProtKB-UniRule"/>
</dbReference>
<reference evidence="9 10" key="1">
    <citation type="submission" date="2017-03" db="EMBL/GenBank/DDBJ databases">
        <authorList>
            <person name="Afonso C.L."/>
            <person name="Miller P.J."/>
            <person name="Scott M.A."/>
            <person name="Spackman E."/>
            <person name="Goraichik I."/>
            <person name="Dimitrov K.M."/>
            <person name="Suarez D.L."/>
            <person name="Swayne D.E."/>
        </authorList>
    </citation>
    <scope>NUCLEOTIDE SEQUENCE [LARGE SCALE GENOMIC DNA]</scope>
    <source>
        <strain evidence="9 10">ATCC 9172</strain>
    </source>
</reference>
<dbReference type="PROSITE" id="PS01223">
    <property type="entry name" value="PROA"/>
    <property type="match status" value="1"/>
</dbReference>
<feature type="domain" description="Aldehyde dehydrogenase" evidence="8">
    <location>
        <begin position="5"/>
        <end position="293"/>
    </location>
</feature>
<keyword evidence="7" id="KW-0963">Cytoplasm</keyword>
<dbReference type="AlphaFoldDB" id="A0A2H1IA16"/>
<evidence type="ECO:0000256" key="3">
    <source>
        <dbReference type="ARBA" id="ARBA00022650"/>
    </source>
</evidence>
<evidence type="ECO:0000256" key="4">
    <source>
        <dbReference type="ARBA" id="ARBA00022857"/>
    </source>
</evidence>
<evidence type="ECO:0000256" key="2">
    <source>
        <dbReference type="ARBA" id="ARBA00022605"/>
    </source>
</evidence>
<dbReference type="EMBL" id="FXYY01000003">
    <property type="protein sequence ID" value="SMX71954.1"/>
    <property type="molecule type" value="Genomic_DNA"/>
</dbReference>
<dbReference type="PIRSF" id="PIRSF000151">
    <property type="entry name" value="GPR"/>
    <property type="match status" value="1"/>
</dbReference>
<protein>
    <recommendedName>
        <fullName evidence="7">Gamma-glutamyl phosphate reductase</fullName>
        <shortName evidence="7">GPR</shortName>
        <ecNumber evidence="7">1.2.1.41</ecNumber>
    </recommendedName>
    <alternativeName>
        <fullName evidence="7">Glutamate-5-semialdehyde dehydrogenase</fullName>
    </alternativeName>
    <alternativeName>
        <fullName evidence="7">Glutamyl-gamma-semialdehyde dehydrogenase</fullName>
        <shortName evidence="7">GSA dehydrogenase</shortName>
    </alternativeName>
</protein>
<dbReference type="HAMAP" id="MF_00412">
    <property type="entry name" value="ProA"/>
    <property type="match status" value="1"/>
</dbReference>
<dbReference type="NCBIfam" id="TIGR00407">
    <property type="entry name" value="proA"/>
    <property type="match status" value="1"/>
</dbReference>
<evidence type="ECO:0000313" key="10">
    <source>
        <dbReference type="Proteomes" id="UP000234641"/>
    </source>
</evidence>
<dbReference type="InterPro" id="IPR016161">
    <property type="entry name" value="Ald_DH/histidinol_DH"/>
</dbReference>
<evidence type="ECO:0000259" key="8">
    <source>
        <dbReference type="Pfam" id="PF00171"/>
    </source>
</evidence>
<dbReference type="UniPathway" id="UPA00098">
    <property type="reaction ID" value="UER00360"/>
</dbReference>
<keyword evidence="4 7" id="KW-0521">NADP</keyword>
<evidence type="ECO:0000256" key="5">
    <source>
        <dbReference type="ARBA" id="ARBA00023002"/>
    </source>
</evidence>
<comment type="pathway">
    <text evidence="1 7">Amino-acid biosynthesis; L-proline biosynthesis; L-glutamate 5-semialdehyde from L-glutamate: step 2/2.</text>
</comment>
<dbReference type="GO" id="GO:0055129">
    <property type="term" value="P:L-proline biosynthetic process"/>
    <property type="evidence" value="ECO:0007669"/>
    <property type="project" value="UniProtKB-UniRule"/>
</dbReference>
<comment type="subcellular location">
    <subcellularLocation>
        <location evidence="7">Cytoplasm</location>
    </subcellularLocation>
</comment>
<keyword evidence="2 7" id="KW-0028">Amino-acid biosynthesis</keyword>
<dbReference type="NCBIfam" id="NF001221">
    <property type="entry name" value="PRK00197.1"/>
    <property type="match status" value="1"/>
</dbReference>
<dbReference type="InterPro" id="IPR020593">
    <property type="entry name" value="G-glutamylP_reductase_CS"/>
</dbReference>
<dbReference type="InterPro" id="IPR000965">
    <property type="entry name" value="GPR_dom"/>
</dbReference>
<name>A0A2H1IA16_BRELN</name>
<dbReference type="RefSeq" id="WP_101553972.1">
    <property type="nucleotide sequence ID" value="NZ_FXYY01000003.1"/>
</dbReference>
<dbReference type="InterPro" id="IPR016162">
    <property type="entry name" value="Ald_DH_N"/>
</dbReference>
<keyword evidence="3 7" id="KW-0641">Proline biosynthesis</keyword>
<dbReference type="FunFam" id="3.40.309.10:FF:000006">
    <property type="entry name" value="Gamma-glutamyl phosphate reductase"/>
    <property type="match status" value="1"/>
</dbReference>
<dbReference type="Gene3D" id="3.40.309.10">
    <property type="entry name" value="Aldehyde Dehydrogenase, Chain A, domain 2"/>
    <property type="match status" value="1"/>
</dbReference>
<dbReference type="EC" id="1.2.1.41" evidence="7"/>
<dbReference type="GO" id="GO:0050661">
    <property type="term" value="F:NADP binding"/>
    <property type="evidence" value="ECO:0007669"/>
    <property type="project" value="InterPro"/>
</dbReference>
<proteinExistence type="inferred from homology"/>
<dbReference type="PANTHER" id="PTHR11063">
    <property type="entry name" value="GLUTAMATE SEMIALDEHYDE DEHYDROGENASE"/>
    <property type="match status" value="1"/>
</dbReference>
<evidence type="ECO:0000313" key="9">
    <source>
        <dbReference type="EMBL" id="SMX71954.1"/>
    </source>
</evidence>
<dbReference type="InterPro" id="IPR012134">
    <property type="entry name" value="Glu-5-SA_DH"/>
</dbReference>
<dbReference type="PANTHER" id="PTHR11063:SF8">
    <property type="entry name" value="DELTA-1-PYRROLINE-5-CARBOXYLATE SYNTHASE"/>
    <property type="match status" value="1"/>
</dbReference>
<dbReference type="Gene3D" id="3.40.605.10">
    <property type="entry name" value="Aldehyde Dehydrogenase, Chain A, domain 1"/>
    <property type="match status" value="1"/>
</dbReference>
<dbReference type="CDD" id="cd07079">
    <property type="entry name" value="ALDH_F18-19_ProA-GPR"/>
    <property type="match status" value="1"/>
</dbReference>
<comment type="function">
    <text evidence="7">Catalyzes the NADPH-dependent reduction of L-glutamate 5-phosphate into L-glutamate 5-semialdehyde and phosphate. The product spontaneously undergoes cyclization to form 1-pyrroline-5-carboxylate.</text>
</comment>
<evidence type="ECO:0000256" key="6">
    <source>
        <dbReference type="ARBA" id="ARBA00049024"/>
    </source>
</evidence>
<dbReference type="Pfam" id="PF00171">
    <property type="entry name" value="Aldedh"/>
    <property type="match status" value="1"/>
</dbReference>
<dbReference type="Proteomes" id="UP000234641">
    <property type="component" value="Unassembled WGS sequence"/>
</dbReference>
<evidence type="ECO:0000256" key="7">
    <source>
        <dbReference type="HAMAP-Rule" id="MF_00412"/>
    </source>
</evidence>
<keyword evidence="5 7" id="KW-0560">Oxidoreductase</keyword>
<dbReference type="InterPro" id="IPR015590">
    <property type="entry name" value="Aldehyde_DH_dom"/>
</dbReference>
<dbReference type="SUPFAM" id="SSF53720">
    <property type="entry name" value="ALDH-like"/>
    <property type="match status" value="1"/>
</dbReference>
<gene>
    <name evidence="7" type="primary">proA</name>
    <name evidence="9" type="ORF">BLIN9172_00853</name>
</gene>
<accession>A0A2H1IA16</accession>
<comment type="catalytic activity">
    <reaction evidence="6 7">
        <text>L-glutamate 5-semialdehyde + phosphate + NADP(+) = L-glutamyl 5-phosphate + NADPH + H(+)</text>
        <dbReference type="Rhea" id="RHEA:19541"/>
        <dbReference type="ChEBI" id="CHEBI:15378"/>
        <dbReference type="ChEBI" id="CHEBI:43474"/>
        <dbReference type="ChEBI" id="CHEBI:57783"/>
        <dbReference type="ChEBI" id="CHEBI:58066"/>
        <dbReference type="ChEBI" id="CHEBI:58274"/>
        <dbReference type="ChEBI" id="CHEBI:58349"/>
        <dbReference type="EC" id="1.2.1.41"/>
    </reaction>
</comment>
<organism evidence="9 10">
    <name type="scientific">Brevibacterium linens ATCC 9172</name>
    <dbReference type="NCBI Taxonomy" id="1255617"/>
    <lineage>
        <taxon>Bacteria</taxon>
        <taxon>Bacillati</taxon>
        <taxon>Actinomycetota</taxon>
        <taxon>Actinomycetes</taxon>
        <taxon>Micrococcales</taxon>
        <taxon>Brevibacteriaceae</taxon>
        <taxon>Brevibacterium</taxon>
    </lineage>
</organism>
<dbReference type="InterPro" id="IPR016163">
    <property type="entry name" value="Ald_DH_C"/>
</dbReference>
<dbReference type="GO" id="GO:0005737">
    <property type="term" value="C:cytoplasm"/>
    <property type="evidence" value="ECO:0007669"/>
    <property type="project" value="UniProtKB-SubCell"/>
</dbReference>
<evidence type="ECO:0000256" key="1">
    <source>
        <dbReference type="ARBA" id="ARBA00004985"/>
    </source>
</evidence>